<dbReference type="InterPro" id="IPR006439">
    <property type="entry name" value="HAD-SF_hydro_IA"/>
</dbReference>
<keyword evidence="1" id="KW-0378">Hydrolase</keyword>
<organism evidence="1 2">
    <name type="scientific">Pacificimonas pallii</name>
    <dbReference type="NCBI Taxonomy" id="2827236"/>
    <lineage>
        <taxon>Bacteria</taxon>
        <taxon>Pseudomonadati</taxon>
        <taxon>Pseudomonadota</taxon>
        <taxon>Alphaproteobacteria</taxon>
        <taxon>Sphingomonadales</taxon>
        <taxon>Sphingosinicellaceae</taxon>
        <taxon>Pacificimonas</taxon>
    </lineage>
</organism>
<protein>
    <submittedName>
        <fullName evidence="1">HAD-IA family hydrolase</fullName>
    </submittedName>
</protein>
<dbReference type="PANTHER" id="PTHR43611">
    <property type="entry name" value="ALPHA-D-GLUCOSE 1-PHOSPHATE PHOSPHATASE"/>
    <property type="match status" value="1"/>
</dbReference>
<dbReference type="PANTHER" id="PTHR43611:SF3">
    <property type="entry name" value="FLAVIN MONONUCLEOTIDE HYDROLASE 1, CHLOROPLATIC"/>
    <property type="match status" value="1"/>
</dbReference>
<evidence type="ECO:0000313" key="1">
    <source>
        <dbReference type="EMBL" id="MBV7255363.1"/>
    </source>
</evidence>
<proteinExistence type="predicted"/>
<reference evidence="1 2" key="1">
    <citation type="submission" date="2021-04" db="EMBL/GenBank/DDBJ databases">
        <authorList>
            <person name="Pira H."/>
            <person name="Risdian C."/>
            <person name="Wink J."/>
        </authorList>
    </citation>
    <scope>NUCLEOTIDE SEQUENCE [LARGE SCALE GENOMIC DNA]</scope>
    <source>
        <strain evidence="1 2">WHA3</strain>
    </source>
</reference>
<gene>
    <name evidence="1" type="ORF">KCG44_01050</name>
</gene>
<accession>A0ABS6SBA4</accession>
<dbReference type="Pfam" id="PF00702">
    <property type="entry name" value="Hydrolase"/>
    <property type="match status" value="1"/>
</dbReference>
<comment type="caution">
    <text evidence="1">The sequence shown here is derived from an EMBL/GenBank/DDBJ whole genome shotgun (WGS) entry which is preliminary data.</text>
</comment>
<dbReference type="GO" id="GO:0016787">
    <property type="term" value="F:hydrolase activity"/>
    <property type="evidence" value="ECO:0007669"/>
    <property type="project" value="UniProtKB-KW"/>
</dbReference>
<dbReference type="SFLD" id="SFLDG01129">
    <property type="entry name" value="C1.5:_HAD__Beta-PGM__Phosphata"/>
    <property type="match status" value="1"/>
</dbReference>
<dbReference type="NCBIfam" id="TIGR01509">
    <property type="entry name" value="HAD-SF-IA-v3"/>
    <property type="match status" value="1"/>
</dbReference>
<name>A0ABS6SBA4_9SPHN</name>
<dbReference type="SFLD" id="SFLDS00003">
    <property type="entry name" value="Haloacid_Dehalogenase"/>
    <property type="match status" value="1"/>
</dbReference>
<dbReference type="RefSeq" id="WP_218443662.1">
    <property type="nucleotide sequence ID" value="NZ_JAGSPA010000001.1"/>
</dbReference>
<keyword evidence="2" id="KW-1185">Reference proteome</keyword>
<dbReference type="Proteomes" id="UP000722336">
    <property type="component" value="Unassembled WGS sequence"/>
</dbReference>
<evidence type="ECO:0000313" key="2">
    <source>
        <dbReference type="Proteomes" id="UP000722336"/>
    </source>
</evidence>
<dbReference type="EMBL" id="JAGSPA010000001">
    <property type="protein sequence ID" value="MBV7255363.1"/>
    <property type="molecule type" value="Genomic_DNA"/>
</dbReference>
<sequence>MPRTVIFDVGNVLYDWDIRYLYAKLIPDPARLEWFLANVVTPGWHFQHDRGVPFAETSAALIARFPEERALIELFGERFLETIGEPIPGMIELVQDLDHAGVTIYGITNFSDEFWRRFRPTAPVFSRFRDIIVSGREKLAKPDPAIFQLAIDRFGIAPGEALFIDDQPLNIAAAQTAGFAAHRFMSRAALQPELDAFLG</sequence>